<keyword evidence="4" id="KW-1185">Reference proteome</keyword>
<dbReference type="Proteomes" id="UP000651010">
    <property type="component" value="Unassembled WGS sequence"/>
</dbReference>
<feature type="transmembrane region" description="Helical" evidence="1">
    <location>
        <begin position="138"/>
        <end position="157"/>
    </location>
</feature>
<dbReference type="PROSITE" id="PS51257">
    <property type="entry name" value="PROKAR_LIPOPROTEIN"/>
    <property type="match status" value="1"/>
</dbReference>
<keyword evidence="2" id="KW-0732">Signal</keyword>
<dbReference type="InterPro" id="IPR018688">
    <property type="entry name" value="PpoB2-like"/>
</dbReference>
<keyword evidence="1" id="KW-1133">Transmembrane helix</keyword>
<accession>A0ABR9GAH0</accession>
<evidence type="ECO:0000313" key="4">
    <source>
        <dbReference type="Proteomes" id="UP000651010"/>
    </source>
</evidence>
<proteinExistence type="predicted"/>
<gene>
    <name evidence="3" type="ORF">IGX34_11690</name>
</gene>
<evidence type="ECO:0000256" key="1">
    <source>
        <dbReference type="SAM" id="Phobius"/>
    </source>
</evidence>
<comment type="caution">
    <text evidence="3">The sequence shown here is derived from an EMBL/GenBank/DDBJ whole genome shotgun (WGS) entry which is preliminary data.</text>
</comment>
<keyword evidence="1" id="KW-0472">Membrane</keyword>
<evidence type="ECO:0000313" key="3">
    <source>
        <dbReference type="EMBL" id="MBE1161053.1"/>
    </source>
</evidence>
<dbReference type="EMBL" id="JACZZA010000006">
    <property type="protein sequence ID" value="MBE1161053.1"/>
    <property type="molecule type" value="Genomic_DNA"/>
</dbReference>
<feature type="transmembrane region" description="Helical" evidence="1">
    <location>
        <begin position="105"/>
        <end position="132"/>
    </location>
</feature>
<protein>
    <submittedName>
        <fullName evidence="3">DUF2182 domain-containing protein</fullName>
    </submittedName>
</protein>
<feature type="chain" id="PRO_5046619636" evidence="2">
    <location>
        <begin position="20"/>
        <end position="261"/>
    </location>
</feature>
<reference evidence="3 4" key="1">
    <citation type="submission" date="2020-09" db="EMBL/GenBank/DDBJ databases">
        <title>Dyella sp. 7MK23 isolated from forest soil.</title>
        <authorList>
            <person name="Fu J."/>
        </authorList>
    </citation>
    <scope>NUCLEOTIDE SEQUENCE [LARGE SCALE GENOMIC DNA]</scope>
    <source>
        <strain evidence="3 4">7MK23</strain>
    </source>
</reference>
<evidence type="ECO:0000256" key="2">
    <source>
        <dbReference type="SAM" id="SignalP"/>
    </source>
</evidence>
<feature type="transmembrane region" description="Helical" evidence="1">
    <location>
        <begin position="61"/>
        <end position="85"/>
    </location>
</feature>
<feature type="signal peptide" evidence="2">
    <location>
        <begin position="1"/>
        <end position="19"/>
    </location>
</feature>
<feature type="transmembrane region" description="Helical" evidence="1">
    <location>
        <begin position="239"/>
        <end position="260"/>
    </location>
</feature>
<sequence length="261" mass="27628">MSGRTSRLCFLAASALAVAACTAAAIAECIGMSSMGSMPMPGGWHMSMIWMRMPTQTWPGAAASFLSMWLVMMAAMMLPSLLPVLRRYHRQIQHGDARHAGARTLLMAAGYFLVWAVLGALIYGMGIALATVAMRWPMLARIAPLAAGMIVLGAGALQFTRWKAHHLAGCRALPDCCQRLRANTAAVWRYGVQHGIRCCHCCAGLTAILLVAGVMDLRAMALVTAAITAERLAPAARPVAWLIGIAAMGAGIGLLAQAAWA</sequence>
<keyword evidence="1" id="KW-0812">Transmembrane</keyword>
<name>A0ABR9GAH0_9GAMM</name>
<organism evidence="3 4">
    <name type="scientific">Dyella acidiphila</name>
    <dbReference type="NCBI Taxonomy" id="2775866"/>
    <lineage>
        <taxon>Bacteria</taxon>
        <taxon>Pseudomonadati</taxon>
        <taxon>Pseudomonadota</taxon>
        <taxon>Gammaproteobacteria</taxon>
        <taxon>Lysobacterales</taxon>
        <taxon>Rhodanobacteraceae</taxon>
        <taxon>Dyella</taxon>
    </lineage>
</organism>
<dbReference type="Pfam" id="PF09948">
    <property type="entry name" value="PpoB2"/>
    <property type="match status" value="1"/>
</dbReference>